<dbReference type="InterPro" id="IPR004488">
    <property type="entry name" value="Mg/Co-transport_prot_CorA"/>
</dbReference>
<sequence length="324" mass="38274">MEQLIRTVAVTNTGDVVYDLPLSSLKKEDYKWYWVDFQEPTEKEIQLLSKFFRFHPLAIEDCVEFTQRPKMDFYDGYFFLVLHAIHQKTLDAEEVDLFVSDQYLVSFHKKPIREISNMFLRVKKDAAMQAGPLQIMYQILDKLVDDYFPPVYRLEDVLNSLEDKTEERTISSIMEEVFSIRTDLSSVRRSIIPMRDLLYRMISSTKLNGLKEKEIYLQDVYDHLLKLVEMIDANRELTADIRDSYLSISSDKMNRIMMTLTVMSSIFLPLTFIAGLYGMNFQYMPELQGRNSYFIVIGIMIVIALLMIGFFWKVGWLRYKKSKF</sequence>
<accession>A0ABZ2NKR1</accession>
<dbReference type="InterPro" id="IPR045861">
    <property type="entry name" value="CorA_cytoplasmic_dom"/>
</dbReference>
<evidence type="ECO:0000256" key="5">
    <source>
        <dbReference type="ARBA" id="ARBA00022692"/>
    </source>
</evidence>
<keyword evidence="6 8" id="KW-1133">Transmembrane helix</keyword>
<dbReference type="SUPFAM" id="SSF143865">
    <property type="entry name" value="CorA soluble domain-like"/>
    <property type="match status" value="1"/>
</dbReference>
<comment type="subcellular location">
    <subcellularLocation>
        <location evidence="1">Cell membrane</location>
        <topology evidence="1">Multi-pass membrane protein</topology>
    </subcellularLocation>
    <subcellularLocation>
        <location evidence="8">Membrane</location>
        <topology evidence="8">Multi-pass membrane protein</topology>
    </subcellularLocation>
</comment>
<evidence type="ECO:0000256" key="1">
    <source>
        <dbReference type="ARBA" id="ARBA00004651"/>
    </source>
</evidence>
<gene>
    <name evidence="8 9" type="primary">corA</name>
    <name evidence="9" type="ORF">WCV65_08080</name>
</gene>
<keyword evidence="8" id="KW-0406">Ion transport</keyword>
<comment type="similarity">
    <text evidence="2 8">Belongs to the CorA metal ion transporter (MIT) (TC 1.A.35) family.</text>
</comment>
<keyword evidence="10" id="KW-1185">Reference proteome</keyword>
<evidence type="ECO:0000313" key="9">
    <source>
        <dbReference type="EMBL" id="WXB98418.1"/>
    </source>
</evidence>
<dbReference type="Gene3D" id="1.20.58.340">
    <property type="entry name" value="Magnesium transport protein CorA, transmembrane region"/>
    <property type="match status" value="2"/>
</dbReference>
<dbReference type="Proteomes" id="UP001377337">
    <property type="component" value="Chromosome"/>
</dbReference>
<dbReference type="InterPro" id="IPR045863">
    <property type="entry name" value="CorA_TM1_TM2"/>
</dbReference>
<feature type="transmembrane region" description="Helical" evidence="8">
    <location>
        <begin position="256"/>
        <end position="279"/>
    </location>
</feature>
<organism evidence="9 10">
    <name type="scientific">Metabacillus sediminis</name>
    <dbReference type="NCBI Taxonomy" id="3117746"/>
    <lineage>
        <taxon>Bacteria</taxon>
        <taxon>Bacillati</taxon>
        <taxon>Bacillota</taxon>
        <taxon>Bacilli</taxon>
        <taxon>Bacillales</taxon>
        <taxon>Bacillaceae</taxon>
        <taxon>Metabacillus</taxon>
    </lineage>
</organism>
<evidence type="ECO:0000256" key="2">
    <source>
        <dbReference type="ARBA" id="ARBA00009765"/>
    </source>
</evidence>
<keyword evidence="4 8" id="KW-1003">Cell membrane</keyword>
<evidence type="ECO:0000313" key="10">
    <source>
        <dbReference type="Proteomes" id="UP001377337"/>
    </source>
</evidence>
<dbReference type="SUPFAM" id="SSF144083">
    <property type="entry name" value="Magnesium transport protein CorA, transmembrane region"/>
    <property type="match status" value="1"/>
</dbReference>
<dbReference type="CDD" id="cd12831">
    <property type="entry name" value="TmCorA-like_u2"/>
    <property type="match status" value="1"/>
</dbReference>
<evidence type="ECO:0000256" key="4">
    <source>
        <dbReference type="ARBA" id="ARBA00022475"/>
    </source>
</evidence>
<dbReference type="NCBIfam" id="TIGR00383">
    <property type="entry name" value="corA"/>
    <property type="match status" value="1"/>
</dbReference>
<feature type="transmembrane region" description="Helical" evidence="8">
    <location>
        <begin position="291"/>
        <end position="312"/>
    </location>
</feature>
<dbReference type="InterPro" id="IPR002523">
    <property type="entry name" value="MgTranspt_CorA/ZnTranspt_ZntB"/>
</dbReference>
<keyword evidence="7 8" id="KW-0472">Membrane</keyword>
<evidence type="ECO:0000256" key="8">
    <source>
        <dbReference type="RuleBase" id="RU362010"/>
    </source>
</evidence>
<dbReference type="Gene3D" id="3.30.460.20">
    <property type="entry name" value="CorA soluble domain-like"/>
    <property type="match status" value="1"/>
</dbReference>
<keyword evidence="8" id="KW-0460">Magnesium</keyword>
<protein>
    <recommendedName>
        <fullName evidence="8">Magnesium transport protein CorA</fullName>
    </recommendedName>
</protein>
<dbReference type="PANTHER" id="PTHR46494:SF1">
    <property type="entry name" value="CORA FAMILY METAL ION TRANSPORTER (EUROFUNG)"/>
    <property type="match status" value="1"/>
</dbReference>
<dbReference type="EMBL" id="CP147407">
    <property type="protein sequence ID" value="WXB98418.1"/>
    <property type="molecule type" value="Genomic_DNA"/>
</dbReference>
<evidence type="ECO:0000256" key="3">
    <source>
        <dbReference type="ARBA" id="ARBA00022448"/>
    </source>
</evidence>
<reference evidence="9 10" key="1">
    <citation type="submission" date="2024-02" db="EMBL/GenBank/DDBJ databases">
        <title>Seven novel Bacillus-like species.</title>
        <authorList>
            <person name="Liu G."/>
        </authorList>
    </citation>
    <scope>NUCLEOTIDE SEQUENCE [LARGE SCALE GENOMIC DNA]</scope>
    <source>
        <strain evidence="9 10">FJAT-52054</strain>
    </source>
</reference>
<name>A0ABZ2NKR1_9BACI</name>
<evidence type="ECO:0000256" key="7">
    <source>
        <dbReference type="ARBA" id="ARBA00023136"/>
    </source>
</evidence>
<dbReference type="RefSeq" id="WP_156505881.1">
    <property type="nucleotide sequence ID" value="NZ_CP147407.1"/>
</dbReference>
<dbReference type="PANTHER" id="PTHR46494">
    <property type="entry name" value="CORA FAMILY METAL ION TRANSPORTER (EUROFUNG)"/>
    <property type="match status" value="1"/>
</dbReference>
<comment type="function">
    <text evidence="8">Mediates influx of magnesium ions.</text>
</comment>
<proteinExistence type="inferred from homology"/>
<evidence type="ECO:0000256" key="6">
    <source>
        <dbReference type="ARBA" id="ARBA00022989"/>
    </source>
</evidence>
<keyword evidence="3 8" id="KW-0813">Transport</keyword>
<dbReference type="Pfam" id="PF01544">
    <property type="entry name" value="CorA"/>
    <property type="match status" value="1"/>
</dbReference>
<keyword evidence="5 8" id="KW-0812">Transmembrane</keyword>